<feature type="domain" description="Helicase C-terminal" evidence="8">
    <location>
        <begin position="243"/>
        <end position="408"/>
    </location>
</feature>
<dbReference type="PROSITE" id="PS00690">
    <property type="entry name" value="DEAH_ATP_HELICASE"/>
    <property type="match status" value="1"/>
</dbReference>
<keyword evidence="10" id="KW-1185">Reference proteome</keyword>
<feature type="domain" description="Helicase ATP-binding" evidence="7">
    <location>
        <begin position="56"/>
        <end position="219"/>
    </location>
</feature>
<dbReference type="Proteomes" id="UP001489902">
    <property type="component" value="Chromosome 2"/>
</dbReference>
<dbReference type="PANTHER" id="PTHR18934:SF99">
    <property type="entry name" value="ATP-DEPENDENT RNA HELICASE DHX37-RELATED"/>
    <property type="match status" value="1"/>
</dbReference>
<evidence type="ECO:0000259" key="7">
    <source>
        <dbReference type="PROSITE" id="PS51192"/>
    </source>
</evidence>
<dbReference type="InterPro" id="IPR002464">
    <property type="entry name" value="DNA/RNA_helicase_DEAH_CS"/>
</dbReference>
<accession>A0ABZ2WR83</accession>
<proteinExistence type="inferred from homology"/>
<dbReference type="SMART" id="SM00490">
    <property type="entry name" value="HELICc"/>
    <property type="match status" value="1"/>
</dbReference>
<dbReference type="PANTHER" id="PTHR18934">
    <property type="entry name" value="ATP-DEPENDENT RNA HELICASE"/>
    <property type="match status" value="1"/>
</dbReference>
<keyword evidence="4 9" id="KW-0347">Helicase</keyword>
<dbReference type="InterPro" id="IPR014001">
    <property type="entry name" value="Helicase_ATP-bd"/>
</dbReference>
<dbReference type="Pfam" id="PF07717">
    <property type="entry name" value="OB_NTP_bind"/>
    <property type="match status" value="1"/>
</dbReference>
<dbReference type="CDD" id="cd18791">
    <property type="entry name" value="SF2_C_RHA"/>
    <property type="match status" value="1"/>
</dbReference>
<dbReference type="InterPro" id="IPR011709">
    <property type="entry name" value="DEAD-box_helicase_OB_fold"/>
</dbReference>
<dbReference type="InterPro" id="IPR049945">
    <property type="entry name" value="AAA_22"/>
</dbReference>
<evidence type="ECO:0000256" key="2">
    <source>
        <dbReference type="ARBA" id="ARBA00022741"/>
    </source>
</evidence>
<dbReference type="Gene3D" id="3.40.50.300">
    <property type="entry name" value="P-loop containing nucleotide triphosphate hydrolases"/>
    <property type="match status" value="2"/>
</dbReference>
<evidence type="ECO:0000256" key="6">
    <source>
        <dbReference type="SAM" id="MobiDB-lite"/>
    </source>
</evidence>
<dbReference type="PROSITE" id="PS51192">
    <property type="entry name" value="HELICASE_ATP_BIND_1"/>
    <property type="match status" value="1"/>
</dbReference>
<evidence type="ECO:0000313" key="10">
    <source>
        <dbReference type="Proteomes" id="UP001489902"/>
    </source>
</evidence>
<dbReference type="InterPro" id="IPR007502">
    <property type="entry name" value="Helicase-assoc_dom"/>
</dbReference>
<dbReference type="CDD" id="cd17917">
    <property type="entry name" value="DEXHc_RHA-like"/>
    <property type="match status" value="1"/>
</dbReference>
<evidence type="ECO:0000256" key="3">
    <source>
        <dbReference type="ARBA" id="ARBA00022801"/>
    </source>
</evidence>
<evidence type="ECO:0000256" key="5">
    <source>
        <dbReference type="ARBA" id="ARBA00022840"/>
    </source>
</evidence>
<organism evidence="9 10">
    <name type="scientific">Fusarium acuminatum</name>
    <dbReference type="NCBI Taxonomy" id="5515"/>
    <lineage>
        <taxon>Eukaryota</taxon>
        <taxon>Fungi</taxon>
        <taxon>Dikarya</taxon>
        <taxon>Ascomycota</taxon>
        <taxon>Pezizomycotina</taxon>
        <taxon>Sordariomycetes</taxon>
        <taxon>Hypocreomycetidae</taxon>
        <taxon>Hypocreales</taxon>
        <taxon>Nectriaceae</taxon>
        <taxon>Fusarium</taxon>
        <taxon>Fusarium tricinctum species complex</taxon>
    </lineage>
</organism>
<evidence type="ECO:0000256" key="4">
    <source>
        <dbReference type="ARBA" id="ARBA00022806"/>
    </source>
</evidence>
<name>A0ABZ2WR83_9HYPO</name>
<keyword evidence="5" id="KW-0067">ATP-binding</keyword>
<dbReference type="PROSITE" id="PS51194">
    <property type="entry name" value="HELICASE_CTER"/>
    <property type="match status" value="1"/>
</dbReference>
<evidence type="ECO:0000313" key="9">
    <source>
        <dbReference type="EMBL" id="WZH43026.1"/>
    </source>
</evidence>
<dbReference type="InterPro" id="IPR001650">
    <property type="entry name" value="Helicase_C-like"/>
</dbReference>
<sequence length="673" mass="75860">MEKLRRNKTTASEASAIEDGKMNPFFPTKEYSEQYLKLHKERNEKLPVRSQRQEFLDKYQSEQVTIVVGDAESGKTTQLPQFVLFDEWESNLSVACTQPSRAAATSVASRVAREMDVPLGSLVGYKVRFETKTKETTRLEALTDGSLLQKYATNDVLQHYACIMIDEAHERTKDTDMLLALLKNLIPKRQDLNIVIMSAPVNIEKLCQYFGTSNIFEAKRQANAVQIKHVDSPPVQYDIAVVATVRHIVMTKPKGNILVFMTSPREIEKTCVELRTQFPGLKVLPIYSSLPKHAQDLATSGSTTQMCIVSTDVAEASLTIPGVIYVVDCGLHKEAGYNPRVGMTTVLTAPISQASARQRAGCAGRTEPGECYRLYSKEFHDRGMSPATPPAIHLSELSGEVLRLKSLGFEDIHKFDWLDPLHPEPYLRAISDLRVMGYINDQCRITPNGRKAIRFPVHCAWYNCFLKAHALGCLRQLVTIAALMSTQDDILTRPYEVRYAADGVRQAFAHGQSDILGRMNALSCYFQMSKDLSKDDLLGWCNEYFVDHKVATQVLAIREELMSQVRLHLLMGKSEPSALDEAEEGYSDKIRQSILAGFFFKAAMFEKSPDSYKTARDNHPFLLDPDSSLVGMDYEWVICHNMHYAGIQYLQYVTAVEPEWLIVCVRLTHLTLC</sequence>
<dbReference type="Pfam" id="PF13401">
    <property type="entry name" value="AAA_22"/>
    <property type="match status" value="1"/>
</dbReference>
<dbReference type="SMART" id="SM00847">
    <property type="entry name" value="HA2"/>
    <property type="match status" value="1"/>
</dbReference>
<comment type="similarity">
    <text evidence="1">Belongs to the DEAD box helicase family. DEAH subfamily.</text>
</comment>
<feature type="region of interest" description="Disordered" evidence="6">
    <location>
        <begin position="1"/>
        <end position="25"/>
    </location>
</feature>
<keyword evidence="2" id="KW-0547">Nucleotide-binding</keyword>
<protein>
    <submittedName>
        <fullName evidence="9">Pre-mrna splicing factor rna helicase</fullName>
    </submittedName>
</protein>
<dbReference type="Gene3D" id="1.20.120.1080">
    <property type="match status" value="1"/>
</dbReference>
<evidence type="ECO:0000256" key="1">
    <source>
        <dbReference type="ARBA" id="ARBA00008792"/>
    </source>
</evidence>
<reference evidence="9 10" key="1">
    <citation type="submission" date="2024-04" db="EMBL/GenBank/DDBJ databases">
        <title>Complete genome sequence of Fusarium acuminatum.</title>
        <authorList>
            <person name="Lan B."/>
        </authorList>
    </citation>
    <scope>NUCLEOTIDE SEQUENCE [LARGE SCALE GENOMIC DNA]</scope>
    <source>
        <strain evidence="9">1A</strain>
    </source>
</reference>
<dbReference type="EMBL" id="CP151261">
    <property type="protein sequence ID" value="WZH43026.1"/>
    <property type="molecule type" value="Genomic_DNA"/>
</dbReference>
<evidence type="ECO:0000259" key="8">
    <source>
        <dbReference type="PROSITE" id="PS51194"/>
    </source>
</evidence>
<dbReference type="SMART" id="SM00487">
    <property type="entry name" value="DEXDc"/>
    <property type="match status" value="1"/>
</dbReference>
<dbReference type="Pfam" id="PF00271">
    <property type="entry name" value="Helicase_C"/>
    <property type="match status" value="1"/>
</dbReference>
<dbReference type="SUPFAM" id="SSF52540">
    <property type="entry name" value="P-loop containing nucleoside triphosphate hydrolases"/>
    <property type="match status" value="1"/>
</dbReference>
<keyword evidence="3" id="KW-0378">Hydrolase</keyword>
<gene>
    <name evidence="9" type="ORF">QYS62_004028</name>
</gene>
<dbReference type="InterPro" id="IPR027417">
    <property type="entry name" value="P-loop_NTPase"/>
</dbReference>
<dbReference type="GO" id="GO:0004386">
    <property type="term" value="F:helicase activity"/>
    <property type="evidence" value="ECO:0007669"/>
    <property type="project" value="UniProtKB-KW"/>
</dbReference>